<dbReference type="Proteomes" id="UP000663193">
    <property type="component" value="Chromosome 23"/>
</dbReference>
<accession>A0A7U2IDD5</accession>
<dbReference type="VEuPathDB" id="FungiDB:JI435_161890"/>
<keyword evidence="2" id="KW-1185">Reference proteome</keyword>
<evidence type="ECO:0000313" key="2">
    <source>
        <dbReference type="Proteomes" id="UP000663193"/>
    </source>
</evidence>
<sequence length="153" mass="17056">IVEYGNAAKMTTLRPRKKGLFNAQATSQVPELPYRVLEFAPSTASPETSPPYGRRRAIVPTRLHLRLRTTSEGPVRWRFTSHAMRIAGACHVLLACSATWRDVGLDLLAKPWHVLQNRETPRSYPLLDAIIGSLDRIAQGPVRSVSTVSRACR</sequence>
<gene>
    <name evidence="1" type="ORF">JI435_161890</name>
</gene>
<dbReference type="EMBL" id="CP069045">
    <property type="protein sequence ID" value="QRD07761.1"/>
    <property type="molecule type" value="Genomic_DNA"/>
</dbReference>
<evidence type="ECO:0000313" key="1">
    <source>
        <dbReference type="EMBL" id="QRD07761.1"/>
    </source>
</evidence>
<organism evidence="1 2">
    <name type="scientific">Phaeosphaeria nodorum (strain SN15 / ATCC MYA-4574 / FGSC 10173)</name>
    <name type="common">Glume blotch fungus</name>
    <name type="synonym">Parastagonospora nodorum</name>
    <dbReference type="NCBI Taxonomy" id="321614"/>
    <lineage>
        <taxon>Eukaryota</taxon>
        <taxon>Fungi</taxon>
        <taxon>Dikarya</taxon>
        <taxon>Ascomycota</taxon>
        <taxon>Pezizomycotina</taxon>
        <taxon>Dothideomycetes</taxon>
        <taxon>Pleosporomycetidae</taxon>
        <taxon>Pleosporales</taxon>
        <taxon>Pleosporineae</taxon>
        <taxon>Phaeosphaeriaceae</taxon>
        <taxon>Parastagonospora</taxon>
    </lineage>
</organism>
<reference evidence="2" key="1">
    <citation type="journal article" date="2021" name="BMC Genomics">
        <title>Chromosome-level genome assembly and manually-curated proteome of model necrotroph Parastagonospora nodorum Sn15 reveals a genome-wide trove of candidate effector homologs, and redundancy of virulence-related functions within an accessory chromosome.</title>
        <authorList>
            <person name="Bertazzoni S."/>
            <person name="Jones D.A.B."/>
            <person name="Phan H.T."/>
            <person name="Tan K.-C."/>
            <person name="Hane J.K."/>
        </authorList>
    </citation>
    <scope>NUCLEOTIDE SEQUENCE [LARGE SCALE GENOMIC DNA]</scope>
    <source>
        <strain evidence="2">SN15 / ATCC MYA-4574 / FGSC 10173)</strain>
    </source>
</reference>
<feature type="non-terminal residue" evidence="1">
    <location>
        <position position="1"/>
    </location>
</feature>
<protein>
    <submittedName>
        <fullName evidence="1">Uncharacterized protein</fullName>
    </submittedName>
</protein>
<name>A0A7U2IDD5_PHANO</name>
<proteinExistence type="predicted"/>
<dbReference type="AlphaFoldDB" id="A0A7U2IDD5"/>